<evidence type="ECO:0000313" key="7">
    <source>
        <dbReference type="Proteomes" id="UP000034471"/>
    </source>
</evidence>
<gene>
    <name evidence="6" type="ORF">US54_C0076G0006</name>
</gene>
<keyword evidence="4" id="KW-0812">Transmembrane</keyword>
<dbReference type="AlphaFoldDB" id="A0A0G0H251"/>
<dbReference type="GO" id="GO:1904680">
    <property type="term" value="F:peptide transmembrane transporter activity"/>
    <property type="evidence" value="ECO:0007669"/>
    <property type="project" value="TreeGrafter"/>
</dbReference>
<dbReference type="CDD" id="cd00995">
    <property type="entry name" value="PBP2_NikA_DppA_OppA_like"/>
    <property type="match status" value="1"/>
</dbReference>
<dbReference type="Gene3D" id="3.90.76.10">
    <property type="entry name" value="Dipeptide-binding Protein, Domain 1"/>
    <property type="match status" value="1"/>
</dbReference>
<keyword evidence="3" id="KW-0732">Signal</keyword>
<dbReference type="PANTHER" id="PTHR30290:SF9">
    <property type="entry name" value="OLIGOPEPTIDE-BINDING PROTEIN APPA"/>
    <property type="match status" value="1"/>
</dbReference>
<comment type="caution">
    <text evidence="6">The sequence shown here is derived from an EMBL/GenBank/DDBJ whole genome shotgun (WGS) entry which is preliminary data.</text>
</comment>
<comment type="similarity">
    <text evidence="1">Belongs to the bacterial solute-binding protein 5 family.</text>
</comment>
<dbReference type="Gene3D" id="3.10.105.10">
    <property type="entry name" value="Dipeptide-binding Protein, Domain 3"/>
    <property type="match status" value="1"/>
</dbReference>
<proteinExistence type="inferred from homology"/>
<dbReference type="Pfam" id="PF00496">
    <property type="entry name" value="SBP_bac_5"/>
    <property type="match status" value="1"/>
</dbReference>
<dbReference type="SUPFAM" id="SSF53850">
    <property type="entry name" value="Periplasmic binding protein-like II"/>
    <property type="match status" value="1"/>
</dbReference>
<dbReference type="PIRSF" id="PIRSF002741">
    <property type="entry name" value="MppA"/>
    <property type="match status" value="1"/>
</dbReference>
<evidence type="ECO:0000256" key="3">
    <source>
        <dbReference type="ARBA" id="ARBA00022729"/>
    </source>
</evidence>
<keyword evidence="4" id="KW-1133">Transmembrane helix</keyword>
<feature type="domain" description="Solute-binding protein family 5" evidence="5">
    <location>
        <begin position="134"/>
        <end position="399"/>
    </location>
</feature>
<evidence type="ECO:0000256" key="2">
    <source>
        <dbReference type="ARBA" id="ARBA00022448"/>
    </source>
</evidence>
<organism evidence="6 7">
    <name type="scientific">Candidatus Roizmanbacteria bacterium GW2011_GWA2_37_7</name>
    <dbReference type="NCBI Taxonomy" id="1618481"/>
    <lineage>
        <taxon>Bacteria</taxon>
        <taxon>Candidatus Roizmaniibacteriota</taxon>
    </lineage>
</organism>
<dbReference type="InterPro" id="IPR039424">
    <property type="entry name" value="SBP_5"/>
</dbReference>
<feature type="transmembrane region" description="Helical" evidence="4">
    <location>
        <begin position="26"/>
        <end position="48"/>
    </location>
</feature>
<accession>A0A0G0H251</accession>
<keyword evidence="2" id="KW-0813">Transport</keyword>
<evidence type="ECO:0000259" key="5">
    <source>
        <dbReference type="Pfam" id="PF00496"/>
    </source>
</evidence>
<dbReference type="Proteomes" id="UP000034471">
    <property type="component" value="Unassembled WGS sequence"/>
</dbReference>
<dbReference type="InterPro" id="IPR000914">
    <property type="entry name" value="SBP_5_dom"/>
</dbReference>
<evidence type="ECO:0000313" key="6">
    <source>
        <dbReference type="EMBL" id="KKQ36227.1"/>
    </source>
</evidence>
<dbReference type="EMBL" id="LBTJ01000076">
    <property type="protein sequence ID" value="KKQ36227.1"/>
    <property type="molecule type" value="Genomic_DNA"/>
</dbReference>
<protein>
    <submittedName>
        <fullName evidence="6">Extracellular solute-binding protein, family 5</fullName>
    </submittedName>
</protein>
<dbReference type="GO" id="GO:0042597">
    <property type="term" value="C:periplasmic space"/>
    <property type="evidence" value="ECO:0007669"/>
    <property type="project" value="UniProtKB-ARBA"/>
</dbReference>
<dbReference type="GO" id="GO:0043190">
    <property type="term" value="C:ATP-binding cassette (ABC) transporter complex"/>
    <property type="evidence" value="ECO:0007669"/>
    <property type="project" value="InterPro"/>
</dbReference>
<keyword evidence="4" id="KW-0472">Membrane</keyword>
<dbReference type="STRING" id="1618481.US54_C0076G0006"/>
<dbReference type="PANTHER" id="PTHR30290">
    <property type="entry name" value="PERIPLASMIC BINDING COMPONENT OF ABC TRANSPORTER"/>
    <property type="match status" value="1"/>
</dbReference>
<evidence type="ECO:0000256" key="4">
    <source>
        <dbReference type="SAM" id="Phobius"/>
    </source>
</evidence>
<evidence type="ECO:0000256" key="1">
    <source>
        <dbReference type="ARBA" id="ARBA00005695"/>
    </source>
</evidence>
<reference evidence="6 7" key="1">
    <citation type="journal article" date="2015" name="Nature">
        <title>rRNA introns, odd ribosomes, and small enigmatic genomes across a large radiation of phyla.</title>
        <authorList>
            <person name="Brown C.T."/>
            <person name="Hug L.A."/>
            <person name="Thomas B.C."/>
            <person name="Sharon I."/>
            <person name="Castelle C.J."/>
            <person name="Singh A."/>
            <person name="Wilkins M.J."/>
            <person name="Williams K.H."/>
            <person name="Banfield J.F."/>
        </authorList>
    </citation>
    <scope>NUCLEOTIDE SEQUENCE [LARGE SCALE GENOMIC DNA]</scope>
</reference>
<dbReference type="Gene3D" id="3.40.190.10">
    <property type="entry name" value="Periplasmic binding protein-like II"/>
    <property type="match status" value="1"/>
</dbReference>
<dbReference type="GO" id="GO:0015833">
    <property type="term" value="P:peptide transport"/>
    <property type="evidence" value="ECO:0007669"/>
    <property type="project" value="TreeGrafter"/>
</dbReference>
<sequence>MRFDQKRIRYLYWVTSAFIKKNIQSIALSFLISLLGVITIVSFAPYVINLLSTNKQVIGISGEYTFDTLPIEILSKFSNGLLYINDDGELIPLLADSWEPVDGGKEYQFHIKKDLIWNDGTPFKAQDIQYSFKDVEVIADNDYILRFKLKKSLAIFPNFLIKPIVKYPLIGVAGIYKIDRIKTQEGKITLIQMTPNQEGDPVIIYRFYDTDNKLIQAYKLGEITQMTTNRSNVAEVFKDWKNTKINQLVDYTKTMTLFFNLNDPILKENKDIRQAIAQSIDKSKFSIYGEEARSPIPPYSWAHNKGTKQYAYNPNVAIKILRKYYQATESGQLKLSTYYDNLAIADLIKENLEDVGVDTKIQVLAESLPKDFQLFLAQMSLAKDPDQYFFWHSTQTGNITSYKNVRVDKLLEDGRNTYNLSKRKEIYSDFQRIIVDEMPAYFLYYPFTYVITRK</sequence>
<name>A0A0G0H251_9BACT</name>
<dbReference type="InterPro" id="IPR030678">
    <property type="entry name" value="Peptide/Ni-bd"/>
</dbReference>